<reference evidence="1" key="1">
    <citation type="journal article" date="2014" name="Front. Microbiol.">
        <title>High frequency of phylogenetically diverse reductive dehalogenase-homologous genes in deep subseafloor sedimentary metagenomes.</title>
        <authorList>
            <person name="Kawai M."/>
            <person name="Futagami T."/>
            <person name="Toyoda A."/>
            <person name="Takaki Y."/>
            <person name="Nishi S."/>
            <person name="Hori S."/>
            <person name="Arai W."/>
            <person name="Tsubouchi T."/>
            <person name="Morono Y."/>
            <person name="Uchiyama I."/>
            <person name="Ito T."/>
            <person name="Fujiyama A."/>
            <person name="Inagaki F."/>
            <person name="Takami H."/>
        </authorList>
    </citation>
    <scope>NUCLEOTIDE SEQUENCE</scope>
    <source>
        <strain evidence="1">Expedition CK06-06</strain>
    </source>
</reference>
<sequence length="259" mass="31358">YVITGEKQNLFSVSFKIRDKKHPSEFKNLSGESFINWLEENGYEDIVMESFYRQIIVATLSDFCHFVYEGLKCSEKGKTTVAFALFRKPFKENLLFFEWLLGDPVEFMKVFYTKETSRYTIDKILKEEKIQIIANSIDKIWPQERFFNEDYIYKLRYAKKCAYGFENYWQRATHLVTSFREIKTEPHNLNFIFSNYEDKESQWEFIYLMVPMLLYYTLNVVEHLFLNIAEFDSFYSNIESLRRTMNFIFWAHEEIVKVD</sequence>
<comment type="caution">
    <text evidence="1">The sequence shown here is derived from an EMBL/GenBank/DDBJ whole genome shotgun (WGS) entry which is preliminary data.</text>
</comment>
<dbReference type="AlphaFoldDB" id="X1EHK8"/>
<protein>
    <submittedName>
        <fullName evidence="1">Uncharacterized protein</fullName>
    </submittedName>
</protein>
<feature type="non-terminal residue" evidence="1">
    <location>
        <position position="259"/>
    </location>
</feature>
<dbReference type="EMBL" id="BART01030866">
    <property type="protein sequence ID" value="GAH08133.1"/>
    <property type="molecule type" value="Genomic_DNA"/>
</dbReference>
<proteinExistence type="predicted"/>
<name>X1EHK8_9ZZZZ</name>
<organism evidence="1">
    <name type="scientific">marine sediment metagenome</name>
    <dbReference type="NCBI Taxonomy" id="412755"/>
    <lineage>
        <taxon>unclassified sequences</taxon>
        <taxon>metagenomes</taxon>
        <taxon>ecological metagenomes</taxon>
    </lineage>
</organism>
<feature type="non-terminal residue" evidence="1">
    <location>
        <position position="1"/>
    </location>
</feature>
<accession>X1EHK8</accession>
<evidence type="ECO:0000313" key="1">
    <source>
        <dbReference type="EMBL" id="GAH08133.1"/>
    </source>
</evidence>
<gene>
    <name evidence="1" type="ORF">S01H4_53762</name>
</gene>